<dbReference type="InterPro" id="IPR018484">
    <property type="entry name" value="FGGY_N"/>
</dbReference>
<feature type="non-terminal residue" evidence="5">
    <location>
        <position position="218"/>
    </location>
</feature>
<organism evidence="5">
    <name type="scientific">mine drainage metagenome</name>
    <dbReference type="NCBI Taxonomy" id="410659"/>
    <lineage>
        <taxon>unclassified sequences</taxon>
        <taxon>metagenomes</taxon>
        <taxon>ecological metagenomes</taxon>
    </lineage>
</organism>
<reference evidence="5" key="1">
    <citation type="submission" date="2013-08" db="EMBL/GenBank/DDBJ databases">
        <authorList>
            <person name="Mendez C."/>
            <person name="Richter M."/>
            <person name="Ferrer M."/>
            <person name="Sanchez J."/>
        </authorList>
    </citation>
    <scope>NUCLEOTIDE SEQUENCE</scope>
</reference>
<reference evidence="5" key="2">
    <citation type="journal article" date="2014" name="ISME J.">
        <title>Microbial stratification in low pH oxic and suboxic macroscopic growths along an acid mine drainage.</title>
        <authorList>
            <person name="Mendez-Garcia C."/>
            <person name="Mesa V."/>
            <person name="Sprenger R.R."/>
            <person name="Richter M."/>
            <person name="Diez M.S."/>
            <person name="Solano J."/>
            <person name="Bargiela R."/>
            <person name="Golyshina O.V."/>
            <person name="Manteca A."/>
            <person name="Ramos J.L."/>
            <person name="Gallego J.R."/>
            <person name="Llorente I."/>
            <person name="Martins Dos Santos V.A."/>
            <person name="Jensen O.N."/>
            <person name="Pelaez A.I."/>
            <person name="Sanchez J."/>
            <person name="Ferrer M."/>
        </authorList>
    </citation>
    <scope>NUCLEOTIDE SEQUENCE</scope>
</reference>
<sequence>MMSAAARRRRRAGRGGQAAAGYIGALDQGTTSTRFLVIDRGARVIAGHQVAHRQLTPRPAGSSTIRRRSGVRVQEAIRGALDRARLQPRDLEAVGITNQRETTVLWDRRTGVPVHHAIVWQDTRTDGICRELARAGGPDRLRDRVGLPLATYFSGPKVRWLLEAVPGARERAEAGEVVFGTVDSWLIWNLTGGPDGGLHLTDVSNASRTLLIGPRHPG</sequence>
<dbReference type="PANTHER" id="PTHR10196:SF69">
    <property type="entry name" value="GLYCEROL KINASE"/>
    <property type="match status" value="1"/>
</dbReference>
<dbReference type="PROSITE" id="PS50096">
    <property type="entry name" value="IQ"/>
    <property type="match status" value="1"/>
</dbReference>
<keyword evidence="3 5" id="KW-0418">Kinase</keyword>
<dbReference type="Gene3D" id="3.30.420.40">
    <property type="match status" value="1"/>
</dbReference>
<evidence type="ECO:0000256" key="2">
    <source>
        <dbReference type="ARBA" id="ARBA00022679"/>
    </source>
</evidence>
<name>T1AQ64_9ZZZZ</name>
<dbReference type="GO" id="GO:0008744">
    <property type="term" value="F:L-xylulokinase activity"/>
    <property type="evidence" value="ECO:0007669"/>
    <property type="project" value="UniProtKB-EC"/>
</dbReference>
<dbReference type="EC" id="2.7.1.53" evidence="5"/>
<gene>
    <name evidence="5" type="ORF">B1B_08488</name>
</gene>
<proteinExistence type="inferred from homology"/>
<dbReference type="GO" id="GO:0019563">
    <property type="term" value="P:glycerol catabolic process"/>
    <property type="evidence" value="ECO:0007669"/>
    <property type="project" value="TreeGrafter"/>
</dbReference>
<dbReference type="GO" id="GO:0005829">
    <property type="term" value="C:cytosol"/>
    <property type="evidence" value="ECO:0007669"/>
    <property type="project" value="TreeGrafter"/>
</dbReference>
<comment type="caution">
    <text evidence="5">The sequence shown here is derived from an EMBL/GenBank/DDBJ whole genome shotgun (WGS) entry which is preliminary data.</text>
</comment>
<evidence type="ECO:0000256" key="1">
    <source>
        <dbReference type="ARBA" id="ARBA00009156"/>
    </source>
</evidence>
<dbReference type="SUPFAM" id="SSF53067">
    <property type="entry name" value="Actin-like ATPase domain"/>
    <property type="match status" value="1"/>
</dbReference>
<evidence type="ECO:0000256" key="3">
    <source>
        <dbReference type="ARBA" id="ARBA00022777"/>
    </source>
</evidence>
<dbReference type="PANTHER" id="PTHR10196">
    <property type="entry name" value="SUGAR KINASE"/>
    <property type="match status" value="1"/>
</dbReference>
<dbReference type="GO" id="GO:0004370">
    <property type="term" value="F:glycerol kinase activity"/>
    <property type="evidence" value="ECO:0007669"/>
    <property type="project" value="TreeGrafter"/>
</dbReference>
<feature type="domain" description="Carbohydrate kinase FGGY N-terminal" evidence="4">
    <location>
        <begin position="22"/>
        <end position="211"/>
    </location>
</feature>
<evidence type="ECO:0000313" key="5">
    <source>
        <dbReference type="EMBL" id="EQD58648.1"/>
    </source>
</evidence>
<keyword evidence="2 5" id="KW-0808">Transferase</keyword>
<accession>T1AQ64</accession>
<comment type="similarity">
    <text evidence="1">Belongs to the FGGY kinase family.</text>
</comment>
<evidence type="ECO:0000259" key="4">
    <source>
        <dbReference type="Pfam" id="PF00370"/>
    </source>
</evidence>
<dbReference type="InterPro" id="IPR043129">
    <property type="entry name" value="ATPase_NBD"/>
</dbReference>
<dbReference type="Pfam" id="PF00370">
    <property type="entry name" value="FGGY_N"/>
    <property type="match status" value="1"/>
</dbReference>
<dbReference type="AlphaFoldDB" id="T1AQ64"/>
<dbReference type="EMBL" id="AUZY01005540">
    <property type="protein sequence ID" value="EQD58648.1"/>
    <property type="molecule type" value="Genomic_DNA"/>
</dbReference>
<protein>
    <submittedName>
        <fullName evidence="5">Protein containing Carbohydrate kinase, FGGY</fullName>
        <ecNumber evidence="5">2.7.1.53</ecNumber>
    </submittedName>
</protein>